<dbReference type="SUPFAM" id="SSF51971">
    <property type="entry name" value="Nucleotide-binding domain"/>
    <property type="match status" value="1"/>
</dbReference>
<evidence type="ECO:0000256" key="3">
    <source>
        <dbReference type="ARBA" id="ARBA00022630"/>
    </source>
</evidence>
<gene>
    <name evidence="8" type="ORF">EWM64_g2013</name>
</gene>
<comment type="similarity">
    <text evidence="2">Belongs to the DAMOX/DASOX family.</text>
</comment>
<keyword evidence="3" id="KW-0285">Flavoprotein</keyword>
<dbReference type="GO" id="GO:0019478">
    <property type="term" value="P:D-amino acid catabolic process"/>
    <property type="evidence" value="ECO:0007669"/>
    <property type="project" value="TreeGrafter"/>
</dbReference>
<dbReference type="Pfam" id="PF01266">
    <property type="entry name" value="DAO"/>
    <property type="match status" value="1"/>
</dbReference>
<comment type="caution">
    <text evidence="8">The sequence shown here is derived from an EMBL/GenBank/DDBJ whole genome shotgun (WGS) entry which is preliminary data.</text>
</comment>
<feature type="domain" description="FAD dependent oxidoreductase" evidence="7">
    <location>
        <begin position="33"/>
        <end position="272"/>
    </location>
</feature>
<feature type="binding site" evidence="6">
    <location>
        <position position="103"/>
    </location>
    <ligand>
        <name>FAD</name>
        <dbReference type="ChEBI" id="CHEBI:57692"/>
    </ligand>
</feature>
<comment type="cofactor">
    <cofactor evidence="1 6">
        <name>FAD</name>
        <dbReference type="ChEBI" id="CHEBI:57692"/>
    </cofactor>
</comment>
<evidence type="ECO:0000256" key="6">
    <source>
        <dbReference type="PIRSR" id="PIRSR000189-1"/>
    </source>
</evidence>
<evidence type="ECO:0000259" key="7">
    <source>
        <dbReference type="Pfam" id="PF01266"/>
    </source>
</evidence>
<feature type="binding site" evidence="6">
    <location>
        <position position="150"/>
    </location>
    <ligand>
        <name>D-dopa</name>
        <dbReference type="ChEBI" id="CHEBI:149689"/>
    </ligand>
</feature>
<dbReference type="SUPFAM" id="SSF54373">
    <property type="entry name" value="FAD-linked reductases, C-terminal domain"/>
    <property type="match status" value="1"/>
</dbReference>
<dbReference type="PANTHER" id="PTHR11530:SF30">
    <property type="entry name" value="FAD DEPENDENT OXIDOREDUCTASE DOMAIN-CONTAINING PROTEIN"/>
    <property type="match status" value="1"/>
</dbReference>
<dbReference type="GO" id="GO:0071949">
    <property type="term" value="F:FAD binding"/>
    <property type="evidence" value="ECO:0007669"/>
    <property type="project" value="InterPro"/>
</dbReference>
<dbReference type="OrthoDB" id="2015447at2759"/>
<protein>
    <recommendedName>
        <fullName evidence="7">FAD dependent oxidoreductase domain-containing protein</fullName>
    </recommendedName>
</protein>
<keyword evidence="5" id="KW-0560">Oxidoreductase</keyword>
<feature type="binding site" evidence="6">
    <location>
        <position position="210"/>
    </location>
    <ligand>
        <name>D-dopa</name>
        <dbReference type="ChEBI" id="CHEBI:149689"/>
    </ligand>
</feature>
<dbReference type="Gene3D" id="3.30.9.10">
    <property type="entry name" value="D-Amino Acid Oxidase, subunit A, domain 2"/>
    <property type="match status" value="1"/>
</dbReference>
<keyword evidence="4 6" id="KW-0274">FAD</keyword>
<sequence>MIPTGLVMKLPSKVYFEEHTTGAQLWWKDIVRDFRVLAEDEVLPPGVKSGVSFETISVNPGVYLLWLKSELEQRGVDFVRHRLGSLDEVRSVVGDSAAVINATGLGARSLVGVQDDRMFPIRGQTIVAIAPKAVEFVTVISATKTSNPIYLIPRPAPPGMVLVGGTFQENNWDTSIHKDTAQAIWQRANVFVPALADPGTRIVSHNVGLRPARAGGPRVEAEYIDMPIKDELAPRLAETEDVLGIRKQLVVHSYGFGPAGYQQSWGAAAEVVAILRKELDGQR</sequence>
<evidence type="ECO:0000256" key="2">
    <source>
        <dbReference type="ARBA" id="ARBA00006730"/>
    </source>
</evidence>
<evidence type="ECO:0000313" key="9">
    <source>
        <dbReference type="Proteomes" id="UP000298061"/>
    </source>
</evidence>
<dbReference type="Proteomes" id="UP000298061">
    <property type="component" value="Unassembled WGS sequence"/>
</dbReference>
<dbReference type="GO" id="GO:0005737">
    <property type="term" value="C:cytoplasm"/>
    <property type="evidence" value="ECO:0007669"/>
    <property type="project" value="TreeGrafter"/>
</dbReference>
<evidence type="ECO:0000256" key="1">
    <source>
        <dbReference type="ARBA" id="ARBA00001974"/>
    </source>
</evidence>
<reference evidence="8 9" key="1">
    <citation type="submission" date="2019-02" db="EMBL/GenBank/DDBJ databases">
        <title>Genome sequencing of the rare red list fungi Hericium alpestre (H. flagellum).</title>
        <authorList>
            <person name="Buettner E."/>
            <person name="Kellner H."/>
        </authorList>
    </citation>
    <scope>NUCLEOTIDE SEQUENCE [LARGE SCALE GENOMIC DNA]</scope>
    <source>
        <strain evidence="8 9">DSM 108284</strain>
    </source>
</reference>
<dbReference type="AlphaFoldDB" id="A0A4Z0A7U6"/>
<organism evidence="8 9">
    <name type="scientific">Hericium alpestre</name>
    <dbReference type="NCBI Taxonomy" id="135208"/>
    <lineage>
        <taxon>Eukaryota</taxon>
        <taxon>Fungi</taxon>
        <taxon>Dikarya</taxon>
        <taxon>Basidiomycota</taxon>
        <taxon>Agaricomycotina</taxon>
        <taxon>Agaricomycetes</taxon>
        <taxon>Russulales</taxon>
        <taxon>Hericiaceae</taxon>
        <taxon>Hericium</taxon>
    </lineage>
</organism>
<dbReference type="InterPro" id="IPR006076">
    <property type="entry name" value="FAD-dep_OxRdtase"/>
</dbReference>
<dbReference type="STRING" id="135208.A0A4Z0A7U6"/>
<evidence type="ECO:0000256" key="4">
    <source>
        <dbReference type="ARBA" id="ARBA00022827"/>
    </source>
</evidence>
<evidence type="ECO:0000313" key="8">
    <source>
        <dbReference type="EMBL" id="TFY81999.1"/>
    </source>
</evidence>
<dbReference type="PIRSF" id="PIRSF000189">
    <property type="entry name" value="D-aa_oxidase"/>
    <property type="match status" value="1"/>
</dbReference>
<dbReference type="PANTHER" id="PTHR11530">
    <property type="entry name" value="D-AMINO ACID OXIDASE"/>
    <property type="match status" value="1"/>
</dbReference>
<name>A0A4Z0A7U6_9AGAM</name>
<dbReference type="GO" id="GO:0003884">
    <property type="term" value="F:D-amino-acid oxidase activity"/>
    <property type="evidence" value="ECO:0007669"/>
    <property type="project" value="InterPro"/>
</dbReference>
<proteinExistence type="inferred from homology"/>
<keyword evidence="9" id="KW-1185">Reference proteome</keyword>
<dbReference type="InterPro" id="IPR023209">
    <property type="entry name" value="DAO"/>
</dbReference>
<evidence type="ECO:0000256" key="5">
    <source>
        <dbReference type="ARBA" id="ARBA00023002"/>
    </source>
</evidence>
<accession>A0A4Z0A7U6</accession>
<dbReference type="EMBL" id="SFCI01000152">
    <property type="protein sequence ID" value="TFY81999.1"/>
    <property type="molecule type" value="Genomic_DNA"/>
</dbReference>